<dbReference type="SMART" id="SM00028">
    <property type="entry name" value="TPR"/>
    <property type="match status" value="9"/>
</dbReference>
<evidence type="ECO:0000256" key="1">
    <source>
        <dbReference type="SAM" id="MobiDB-lite"/>
    </source>
</evidence>
<dbReference type="Proteomes" id="UP001592531">
    <property type="component" value="Unassembled WGS sequence"/>
</dbReference>
<feature type="region of interest" description="Disordered" evidence="1">
    <location>
        <begin position="146"/>
        <end position="171"/>
    </location>
</feature>
<feature type="compositionally biased region" description="Polar residues" evidence="1">
    <location>
        <begin position="386"/>
        <end position="400"/>
    </location>
</feature>
<dbReference type="InterPro" id="IPR011990">
    <property type="entry name" value="TPR-like_helical_dom_sf"/>
</dbReference>
<dbReference type="Pfam" id="PF13181">
    <property type="entry name" value="TPR_8"/>
    <property type="match status" value="1"/>
</dbReference>
<feature type="compositionally biased region" description="Low complexity" evidence="1">
    <location>
        <begin position="104"/>
        <end position="121"/>
    </location>
</feature>
<accession>A0ABV6VZG6</accession>
<feature type="region of interest" description="Disordered" evidence="1">
    <location>
        <begin position="386"/>
        <end position="411"/>
    </location>
</feature>
<dbReference type="Gene3D" id="1.25.40.10">
    <property type="entry name" value="Tetratricopeptide repeat domain"/>
    <property type="match status" value="6"/>
</dbReference>
<feature type="compositionally biased region" description="Low complexity" evidence="1">
    <location>
        <begin position="436"/>
        <end position="445"/>
    </location>
</feature>
<dbReference type="RefSeq" id="WP_380538147.1">
    <property type="nucleotide sequence ID" value="NZ_JBHFAB010000016.1"/>
</dbReference>
<evidence type="ECO:0000313" key="3">
    <source>
        <dbReference type="EMBL" id="MFC1419140.1"/>
    </source>
</evidence>
<dbReference type="PANTHER" id="PTHR19959:SF119">
    <property type="entry name" value="FUNGAL LIPASE-LIKE DOMAIN-CONTAINING PROTEIN"/>
    <property type="match status" value="1"/>
</dbReference>
<dbReference type="Pfam" id="PF13374">
    <property type="entry name" value="TPR_10"/>
    <property type="match status" value="6"/>
</dbReference>
<keyword evidence="4" id="KW-1185">Reference proteome</keyword>
<evidence type="ECO:0000313" key="4">
    <source>
        <dbReference type="Proteomes" id="UP001592531"/>
    </source>
</evidence>
<dbReference type="InterPro" id="IPR019734">
    <property type="entry name" value="TPR_rpt"/>
</dbReference>
<feature type="region of interest" description="Disordered" evidence="1">
    <location>
        <begin position="436"/>
        <end position="462"/>
    </location>
</feature>
<sequence length="1497" mass="158957">MTERLPPQVSQDVTATAGYAYATIGADILLTRDGMPLYLLEAWRPSPSADPGWLRELPSRMLNSRFAVVRFTGRERELATLRAWRDGDQGPEADVEAGAGIRTDGAADAGPGSDGAASAGAAADARAGGPAAASADVGMAGATDASADTATAAGTAAPTPTPTPTPTPAEATSARWLHAPGGQGKTRLAAEFAAQSAAAGWTVVTATHALGTVLGRPGSHDLRTAGTTGLLVIVDYADRWPRTHLLALLTNTLIRRGAIPTRILLLARTADALPGLDAALAEYGISVSEHLLTPLPDRPGYRDAMFRAARDAFADCYGTVDPTAVQPPGPLDHPDLGLTLAIQMTALVAVDAHASGRRPPSGTADLTLYLLDRERKHWELLHTRATRTTNPATSANTTGPSAAPTPRAYSTPSPVMNRAVFVATLTGAVPRATGAALLTGATPGPDSNPNPDPSSDPNPVLDDHAFCYPPADRTTGSVLEPLYPDRLAEDFVALTVPEHSAAYPAQPWAAPTATAVLARRGDDRAAAPWTGRTVLLLAAAAERWPHLGPACLYPLLADDPQLALDAGSAALSALAAVPDVDPAVLEAVDARCPLSRQLDLDIGIEAVTLRLTKHQLTLTEDPETRAGLYQRLAMRQHFAARYDDSHANTLRALDLLRPLADADPGRFDADLAGCLGLLSTNLSALGAQDEALQPAKEAEELWRRLAEADTERHQADHGQALQLFGAQLAQAGGAEAAARVTRRAVDVWRTAARSDDPYDRAGLARSLHNLSAVLSRLGEVGDALAAEEEALALLRRLAESAPARYEPDLARSLMNRAVVLSDAGQWQEASAIAREAVEILRRLVRINPALFEPSLAGALTNLAGVLGRTGAHEEALACAEEAVATAREYAAVHPAAHEPALAAALNALAVRLADRGRYEPAVAAGEEAVRITRRLNARSRSAFQAGLAHSLGNLAPWLGRLGRNDEAFAAAEESVEHYRLCAATSPDEYEPALAWALTGLGGQLTHAGRRQQAVAATEEAVRLLRGLADRHPALFASHLADALHNLGVLLGRTDPDRALAPAEEAASIRRRLAPARPGSALRKTAEADLSLGNRLSALRRPGEALPHLERAVAAYRELAADTPAAFESHLADGLNDLAPVLAELGRPEQALSTLRESVRLFRALAAAEPGAQEPQLARTLANLGSMLTDQGLQWDALTAAEEALSVRRRVVEREPGRYESDLADDLWLVSFALVQLSRYDDAVTISQESVAVLRRLAEEDPDGAAPELANALVRLCGVLRKAKRRREAFAAAREAERIRWEIRLSRLGAQARAPRPASFPAEAPALARRMLKASKELSWIGEPDKALHLAQEALHWREAMAAAEPALYAPELAEAQYHLGRLLHAAGRHQDAIAVFERAAGTFRGLERRHPDADRLGVATSLVASAWSRLLRGDDLARSRDEFAEAAKLFQALAEADPERYAESHRSVLAIHADLTALLRSRTLPPTDDNEAGSGGR</sequence>
<proteinExistence type="predicted"/>
<protein>
    <submittedName>
        <fullName evidence="3">Tetratricopeptide repeat protein</fullName>
    </submittedName>
</protein>
<feature type="domain" description="Anaphase-promoting complex subunit 5" evidence="2">
    <location>
        <begin position="1006"/>
        <end position="1030"/>
    </location>
</feature>
<dbReference type="Pfam" id="PF12862">
    <property type="entry name" value="ANAPC5"/>
    <property type="match status" value="1"/>
</dbReference>
<feature type="compositionally biased region" description="Low complexity" evidence="1">
    <location>
        <begin position="146"/>
        <end position="158"/>
    </location>
</feature>
<gene>
    <name evidence="3" type="ORF">ACEZDE_21245</name>
</gene>
<dbReference type="InterPro" id="IPR026000">
    <property type="entry name" value="Apc5_dom"/>
</dbReference>
<dbReference type="SUPFAM" id="SSF48452">
    <property type="entry name" value="TPR-like"/>
    <property type="match status" value="5"/>
</dbReference>
<evidence type="ECO:0000259" key="2">
    <source>
        <dbReference type="Pfam" id="PF12862"/>
    </source>
</evidence>
<dbReference type="PANTHER" id="PTHR19959">
    <property type="entry name" value="KINESIN LIGHT CHAIN"/>
    <property type="match status" value="1"/>
</dbReference>
<organism evidence="3 4">
    <name type="scientific">Streptacidiphilus cavernicola</name>
    <dbReference type="NCBI Taxonomy" id="3342716"/>
    <lineage>
        <taxon>Bacteria</taxon>
        <taxon>Bacillati</taxon>
        <taxon>Actinomycetota</taxon>
        <taxon>Actinomycetes</taxon>
        <taxon>Kitasatosporales</taxon>
        <taxon>Streptomycetaceae</taxon>
        <taxon>Streptacidiphilus</taxon>
    </lineage>
</organism>
<reference evidence="3 4" key="1">
    <citation type="submission" date="2024-09" db="EMBL/GenBank/DDBJ databases">
        <authorList>
            <person name="Lee S.D."/>
        </authorList>
    </citation>
    <scope>NUCLEOTIDE SEQUENCE [LARGE SCALE GENOMIC DNA]</scope>
    <source>
        <strain evidence="3 4">N8-3</strain>
    </source>
</reference>
<name>A0ABV6VZG6_9ACTN</name>
<comment type="caution">
    <text evidence="3">The sequence shown here is derived from an EMBL/GenBank/DDBJ whole genome shotgun (WGS) entry which is preliminary data.</text>
</comment>
<feature type="compositionally biased region" description="Pro residues" evidence="1">
    <location>
        <begin position="446"/>
        <end position="456"/>
    </location>
</feature>
<feature type="region of interest" description="Disordered" evidence="1">
    <location>
        <begin position="102"/>
        <end position="121"/>
    </location>
</feature>
<dbReference type="EMBL" id="JBHFAB010000016">
    <property type="protein sequence ID" value="MFC1419140.1"/>
    <property type="molecule type" value="Genomic_DNA"/>
</dbReference>